<reference evidence="2" key="2">
    <citation type="submission" date="2023-05" db="EMBL/GenBank/DDBJ databases">
        <authorList>
            <consortium name="Lawrence Berkeley National Laboratory"/>
            <person name="Steindorff A."/>
            <person name="Hensen N."/>
            <person name="Bonometti L."/>
            <person name="Westerberg I."/>
            <person name="Brannstrom I.O."/>
            <person name="Guillou S."/>
            <person name="Cros-Aarteil S."/>
            <person name="Calhoun S."/>
            <person name="Haridas S."/>
            <person name="Kuo A."/>
            <person name="Mondo S."/>
            <person name="Pangilinan J."/>
            <person name="Riley R."/>
            <person name="Labutti K."/>
            <person name="Andreopoulos B."/>
            <person name="Lipzen A."/>
            <person name="Chen C."/>
            <person name="Yanf M."/>
            <person name="Daum C."/>
            <person name="Ng V."/>
            <person name="Clum A."/>
            <person name="Ohm R."/>
            <person name="Martin F."/>
            <person name="Silar P."/>
            <person name="Natvig D."/>
            <person name="Lalanne C."/>
            <person name="Gautier V."/>
            <person name="Ament-Velasquez S.L."/>
            <person name="Kruys A."/>
            <person name="Hutchinson M.I."/>
            <person name="Powell A.J."/>
            <person name="Barry K."/>
            <person name="Miller A.N."/>
            <person name="Grigoriev I.V."/>
            <person name="Debuchy R."/>
            <person name="Gladieux P."/>
            <person name="Thoren M.H."/>
            <person name="Johannesson H."/>
        </authorList>
    </citation>
    <scope>NUCLEOTIDE SEQUENCE</scope>
    <source>
        <strain evidence="2">PSN243</strain>
    </source>
</reference>
<keyword evidence="1" id="KW-0812">Transmembrane</keyword>
<protein>
    <submittedName>
        <fullName evidence="2">Uncharacterized protein</fullName>
    </submittedName>
</protein>
<dbReference type="Proteomes" id="UP001321760">
    <property type="component" value="Unassembled WGS sequence"/>
</dbReference>
<evidence type="ECO:0000313" key="3">
    <source>
        <dbReference type="Proteomes" id="UP001321760"/>
    </source>
</evidence>
<reference evidence="2" key="1">
    <citation type="journal article" date="2023" name="Mol. Phylogenet. Evol.">
        <title>Genome-scale phylogeny and comparative genomics of the fungal order Sordariales.</title>
        <authorList>
            <person name="Hensen N."/>
            <person name="Bonometti L."/>
            <person name="Westerberg I."/>
            <person name="Brannstrom I.O."/>
            <person name="Guillou S."/>
            <person name="Cros-Aarteil S."/>
            <person name="Calhoun S."/>
            <person name="Haridas S."/>
            <person name="Kuo A."/>
            <person name="Mondo S."/>
            <person name="Pangilinan J."/>
            <person name="Riley R."/>
            <person name="LaButti K."/>
            <person name="Andreopoulos B."/>
            <person name="Lipzen A."/>
            <person name="Chen C."/>
            <person name="Yan M."/>
            <person name="Daum C."/>
            <person name="Ng V."/>
            <person name="Clum A."/>
            <person name="Steindorff A."/>
            <person name="Ohm R.A."/>
            <person name="Martin F."/>
            <person name="Silar P."/>
            <person name="Natvig D.O."/>
            <person name="Lalanne C."/>
            <person name="Gautier V."/>
            <person name="Ament-Velasquez S.L."/>
            <person name="Kruys A."/>
            <person name="Hutchinson M.I."/>
            <person name="Powell A.J."/>
            <person name="Barry K."/>
            <person name="Miller A.N."/>
            <person name="Grigoriev I.V."/>
            <person name="Debuchy R."/>
            <person name="Gladieux P."/>
            <person name="Hiltunen Thoren M."/>
            <person name="Johannesson H."/>
        </authorList>
    </citation>
    <scope>NUCLEOTIDE SEQUENCE</scope>
    <source>
        <strain evidence="2">PSN243</strain>
    </source>
</reference>
<keyword evidence="3" id="KW-1185">Reference proteome</keyword>
<keyword evidence="1" id="KW-1133">Transmembrane helix</keyword>
<dbReference type="AlphaFoldDB" id="A0AAV9GSC7"/>
<evidence type="ECO:0000256" key="1">
    <source>
        <dbReference type="SAM" id="Phobius"/>
    </source>
</evidence>
<evidence type="ECO:0000313" key="2">
    <source>
        <dbReference type="EMBL" id="KAK4450864.1"/>
    </source>
</evidence>
<proteinExistence type="predicted"/>
<keyword evidence="1" id="KW-0472">Membrane</keyword>
<feature type="transmembrane region" description="Helical" evidence="1">
    <location>
        <begin position="30"/>
        <end position="62"/>
    </location>
</feature>
<dbReference type="EMBL" id="MU865930">
    <property type="protein sequence ID" value="KAK4450864.1"/>
    <property type="molecule type" value="Genomic_DNA"/>
</dbReference>
<organism evidence="2 3">
    <name type="scientific">Podospora aff. communis PSN243</name>
    <dbReference type="NCBI Taxonomy" id="3040156"/>
    <lineage>
        <taxon>Eukaryota</taxon>
        <taxon>Fungi</taxon>
        <taxon>Dikarya</taxon>
        <taxon>Ascomycota</taxon>
        <taxon>Pezizomycotina</taxon>
        <taxon>Sordariomycetes</taxon>
        <taxon>Sordariomycetidae</taxon>
        <taxon>Sordariales</taxon>
        <taxon>Podosporaceae</taxon>
        <taxon>Podospora</taxon>
    </lineage>
</organism>
<comment type="caution">
    <text evidence="2">The sequence shown here is derived from an EMBL/GenBank/DDBJ whole genome shotgun (WGS) entry which is preliminary data.</text>
</comment>
<gene>
    <name evidence="2" type="ORF">QBC34DRAFT_401768</name>
</gene>
<name>A0AAV9GSC7_9PEZI</name>
<sequence>MVMFRSLWYSMASTFLLVDFWLGFSDGLFIPYFVTSFLAILGIVPADVIFLVGMALIFAMCFSKVVAVRTRRTWTRRGDLAADRARLMRPESQDDIGVAVPPNKEPPPYRPLNVGAWADGVMVGGFLPLLVLSYGFGFVRRYELIGPATPEDVDYHWLWRLIRSVREGFFEVAVRTKSERFPPRFMISQKGGNELTFATGFNLGPLLGLRLRRRGQVGI</sequence>
<accession>A0AAV9GSC7</accession>